<keyword evidence="3" id="KW-1185">Reference proteome</keyword>
<accession>A0A913ZKY7</accession>
<feature type="compositionally biased region" description="Basic and acidic residues" evidence="1">
    <location>
        <begin position="364"/>
        <end position="379"/>
    </location>
</feature>
<proteinExistence type="predicted"/>
<dbReference type="EnsemblMetazoa" id="XM_038195783.1">
    <property type="protein sequence ID" value="XP_038051711.1"/>
    <property type="gene ID" value="LOC119724644"/>
</dbReference>
<dbReference type="EnsemblMetazoa" id="XM_038195784.1">
    <property type="protein sequence ID" value="XP_038051712.1"/>
    <property type="gene ID" value="LOC119724644"/>
</dbReference>
<reference evidence="2" key="1">
    <citation type="submission" date="2022-11" db="UniProtKB">
        <authorList>
            <consortium name="EnsemblMetazoa"/>
        </authorList>
    </citation>
    <scope>IDENTIFICATION</scope>
</reference>
<evidence type="ECO:0000313" key="2">
    <source>
        <dbReference type="EnsemblMetazoa" id="XP_038051711.1"/>
    </source>
</evidence>
<sequence length="396" mass="43917">MGSGASTDSSEEPSTQITGADACGSSPGPRGSITRHRSSSQAADPHQNKPVKRSTDHIDATAMTEEEKMKKKTHKLFSETSASEDELIPSAKSSLESDDAAFYKFCGEIDHVMEGHSSVVDASQRRKKSSVCSSVVPGAGTERTSSGPVQPTFHLEQLHQHDTFPTLQKQQDPQFHHQHLTHMERQHQKAQHRCDQQLPTTRPAPRIPPPLAAKSLENPLSIWKRPEDLAHQEQALRDRYQDTWVPPHRTEAESAAHSSATGLSRGASRDEGSMMRMRQNLDHQPFQEERKEMKWEEPALQEKEGFDISKFKAANKKKNGHKVDKLLPATYKGYNASLSRQGTLPSLHRGSISSTASSSGTPASDKHGSSPFDDSKDLKYNPSEEALLDFIEKEFS</sequence>
<dbReference type="GeneID" id="119724644"/>
<dbReference type="RefSeq" id="XP_038051712.1">
    <property type="nucleotide sequence ID" value="XM_038195784.1"/>
</dbReference>
<name>A0A913ZKY7_PATMI</name>
<organism evidence="2 3">
    <name type="scientific">Patiria miniata</name>
    <name type="common">Bat star</name>
    <name type="synonym">Asterina miniata</name>
    <dbReference type="NCBI Taxonomy" id="46514"/>
    <lineage>
        <taxon>Eukaryota</taxon>
        <taxon>Metazoa</taxon>
        <taxon>Echinodermata</taxon>
        <taxon>Eleutherozoa</taxon>
        <taxon>Asterozoa</taxon>
        <taxon>Asteroidea</taxon>
        <taxon>Valvatacea</taxon>
        <taxon>Valvatida</taxon>
        <taxon>Asterinidae</taxon>
        <taxon>Patiria</taxon>
    </lineage>
</organism>
<dbReference type="EnsemblMetazoa" id="XM_038195785.1">
    <property type="protein sequence ID" value="XP_038051713.1"/>
    <property type="gene ID" value="LOC119724644"/>
</dbReference>
<dbReference type="RefSeq" id="XP_038051713.1">
    <property type="nucleotide sequence ID" value="XM_038195785.1"/>
</dbReference>
<feature type="compositionally biased region" description="Basic and acidic residues" evidence="1">
    <location>
        <begin position="53"/>
        <end position="69"/>
    </location>
</feature>
<feature type="region of interest" description="Disordered" evidence="1">
    <location>
        <begin position="1"/>
        <end position="94"/>
    </location>
</feature>
<dbReference type="AlphaFoldDB" id="A0A913ZKY7"/>
<evidence type="ECO:0000256" key="1">
    <source>
        <dbReference type="SAM" id="MobiDB-lite"/>
    </source>
</evidence>
<protein>
    <submittedName>
        <fullName evidence="2">Uncharacterized protein</fullName>
    </submittedName>
</protein>
<dbReference type="Proteomes" id="UP000887568">
    <property type="component" value="Unplaced"/>
</dbReference>
<dbReference type="OMA" id="VASSWKM"/>
<dbReference type="OrthoDB" id="10550571at2759"/>
<dbReference type="RefSeq" id="XP_038051711.1">
    <property type="nucleotide sequence ID" value="XM_038195783.1"/>
</dbReference>
<evidence type="ECO:0000313" key="3">
    <source>
        <dbReference type="Proteomes" id="UP000887568"/>
    </source>
</evidence>
<feature type="region of interest" description="Disordered" evidence="1">
    <location>
        <begin position="340"/>
        <end position="380"/>
    </location>
</feature>
<feature type="compositionally biased region" description="Low complexity" evidence="1">
    <location>
        <begin position="350"/>
        <end position="363"/>
    </location>
</feature>
<feature type="compositionally biased region" description="Polar residues" evidence="1">
    <location>
        <begin position="1"/>
        <end position="18"/>
    </location>
</feature>
<feature type="region of interest" description="Disordered" evidence="1">
    <location>
        <begin position="249"/>
        <end position="272"/>
    </location>
</feature>